<dbReference type="PANTHER" id="PTHR43651:SF11">
    <property type="entry name" value="MALTO-OLIGOSYLTREHALOSE TREHALOHYDROLASE"/>
    <property type="match status" value="1"/>
</dbReference>
<comment type="similarity">
    <text evidence="3 14">Belongs to the glycosyl hydrolase 13 family.</text>
</comment>
<dbReference type="Gene3D" id="3.20.20.80">
    <property type="entry name" value="Glycosidases"/>
    <property type="match status" value="1"/>
</dbReference>
<dbReference type="InterPro" id="IPR006047">
    <property type="entry name" value="GH13_cat_dom"/>
</dbReference>
<dbReference type="RefSeq" id="WP_237377413.1">
    <property type="nucleotide sequence ID" value="NZ_CP071793.1"/>
</dbReference>
<evidence type="ECO:0000256" key="16">
    <source>
        <dbReference type="PIRSR" id="PIRSR006337-3"/>
    </source>
</evidence>
<protein>
    <recommendedName>
        <fullName evidence="5 13">Malto-oligosyltrehalose trehalohydrolase</fullName>
        <shortName evidence="14">MTHase</shortName>
        <ecNumber evidence="4 13">3.2.1.141</ecNumber>
    </recommendedName>
    <alternativeName>
        <fullName evidence="11 14">4-alpha-D-((1-&gt;4)-alpha-D-glucano)trehalose trehalohydrolase</fullName>
    </alternativeName>
    <alternativeName>
        <fullName evidence="10 14">Maltooligosyl trehalose trehalohydrolase</fullName>
    </alternativeName>
</protein>
<dbReference type="CDD" id="cd02853">
    <property type="entry name" value="E_set_MTHase_like_N"/>
    <property type="match status" value="1"/>
</dbReference>
<evidence type="ECO:0000256" key="11">
    <source>
        <dbReference type="ARBA" id="ARBA00033284"/>
    </source>
</evidence>
<comment type="pathway">
    <text evidence="2 14">Glycan biosynthesis; trehalose biosynthesis.</text>
</comment>
<accession>A0A8A4TDV6</accession>
<evidence type="ECO:0000256" key="9">
    <source>
        <dbReference type="ARBA" id="ARBA00023295"/>
    </source>
</evidence>
<dbReference type="InterPro" id="IPR017853">
    <property type="entry name" value="GH"/>
</dbReference>
<dbReference type="GO" id="GO:0005992">
    <property type="term" value="P:trehalose biosynthetic process"/>
    <property type="evidence" value="ECO:0007669"/>
    <property type="project" value="UniProtKB-UniRule"/>
</dbReference>
<evidence type="ECO:0000256" key="12">
    <source>
        <dbReference type="ARBA" id="ARBA00034013"/>
    </source>
</evidence>
<keyword evidence="6" id="KW-0963">Cytoplasm</keyword>
<dbReference type="InterPro" id="IPR044901">
    <property type="entry name" value="Trehalose_TreZ_E-set_sf"/>
</dbReference>
<dbReference type="EMBL" id="CP071793">
    <property type="protein sequence ID" value="QTD47747.1"/>
    <property type="molecule type" value="Genomic_DNA"/>
</dbReference>
<evidence type="ECO:0000256" key="8">
    <source>
        <dbReference type="ARBA" id="ARBA00023277"/>
    </source>
</evidence>
<dbReference type="UniPathway" id="UPA00299"/>
<evidence type="ECO:0000256" key="1">
    <source>
        <dbReference type="ARBA" id="ARBA00004496"/>
    </source>
</evidence>
<sequence length="601" mass="68521">MNFSHGAVYSNDGRTRFRVWAPHSDEVWLVAENDRWERPLGAEANGYFSATFDDCPPGFLYRYRLDEGAPLPDPASFCQPDGVHGPSMVVDHHFSWQCEKRHDEVSLGNLKDALIYELHVGTFTREGTLEAAAEKLPILADLGITAVELLPLSAFPGDRNWGYDGVFPYAVPACYGTFATFRRFVERAHDLDLSVILDVVYNHLGPEGNYFSRFGPYYSERFKTPWGAALNFDGPHCDPVCDFFIENALFWLRECRVDGLRLDAIDEIVDTSAKPFLESLAEQVYELSRETGHPHVLIGESNANDPRFIIPRERGGIGLDAVWIDDFHHALHAYFTGEREGYYADFGSLRHVKKTLRKGTFAPGGYRTYRKRNYGRDFGAAHQEQLVVYTQNHDQTGNRPKGERLHHLIGVDRAIQAAALTILSPYTPMLFMGEEYAADQPFLFFTNHGDPTMIKGMRKGRNKELREFGWREKAPDPQDPETRESCILDFADREQGVHAQVFAAYRSLMHLRRQAREMRLLDHDRMTVTADEQGHWLRIEYRRQRKWLGVVVNTGEKPLGLGDILEGEAGEAIWAFSEERFHGNWRETTAAAHATIVFASL</sequence>
<evidence type="ECO:0000256" key="13">
    <source>
        <dbReference type="NCBIfam" id="TIGR02402"/>
    </source>
</evidence>
<reference evidence="18" key="1">
    <citation type="submission" date="2021-03" db="EMBL/GenBank/DDBJ databases">
        <title>Acanthopleuribacteraceae sp. M133.</title>
        <authorList>
            <person name="Wang G."/>
        </authorList>
    </citation>
    <scope>NUCLEOTIDE SEQUENCE</scope>
    <source>
        <strain evidence="18">M133</strain>
    </source>
</reference>
<dbReference type="PANTHER" id="PTHR43651">
    <property type="entry name" value="1,4-ALPHA-GLUCAN-BRANCHING ENZYME"/>
    <property type="match status" value="1"/>
</dbReference>
<dbReference type="Gene3D" id="2.60.40.10">
    <property type="entry name" value="Immunoglobulins"/>
    <property type="match status" value="1"/>
</dbReference>
<keyword evidence="19" id="KW-1185">Reference proteome</keyword>
<dbReference type="GO" id="GO:0033942">
    <property type="term" value="F:4-alpha-D-(1-&gt;4)-alpha-D-glucanotrehalose trehalohydrolase activity"/>
    <property type="evidence" value="ECO:0007669"/>
    <property type="project" value="UniProtKB-EC"/>
</dbReference>
<organism evidence="18 19">
    <name type="scientific">Sulfidibacter corallicola</name>
    <dbReference type="NCBI Taxonomy" id="2818388"/>
    <lineage>
        <taxon>Bacteria</taxon>
        <taxon>Pseudomonadati</taxon>
        <taxon>Acidobacteriota</taxon>
        <taxon>Holophagae</taxon>
        <taxon>Acanthopleuribacterales</taxon>
        <taxon>Acanthopleuribacteraceae</taxon>
        <taxon>Sulfidibacter</taxon>
    </lineage>
</organism>
<feature type="site" description="Transition state stabilizer" evidence="16">
    <location>
        <position position="394"/>
    </location>
</feature>
<comment type="catalytic activity">
    <reaction evidence="12 14">
        <text>hydrolysis of (1-&gt;4)-alpha-D-glucosidic linkage in 4-alpha-D-[(1-&gt;4)-alpha-D-glucanosyl]n trehalose to yield trehalose and (1-&gt;4)-alpha-D-glucan.</text>
        <dbReference type="EC" id="3.2.1.141"/>
    </reaction>
</comment>
<evidence type="ECO:0000313" key="18">
    <source>
        <dbReference type="EMBL" id="QTD47747.1"/>
    </source>
</evidence>
<keyword evidence="7 14" id="KW-0378">Hydrolase</keyword>
<proteinExistence type="inferred from homology"/>
<evidence type="ECO:0000256" key="5">
    <source>
        <dbReference type="ARBA" id="ARBA00015938"/>
    </source>
</evidence>
<evidence type="ECO:0000256" key="15">
    <source>
        <dbReference type="PIRSR" id="PIRSR006337-1"/>
    </source>
</evidence>
<evidence type="ECO:0000256" key="2">
    <source>
        <dbReference type="ARBA" id="ARBA00005199"/>
    </source>
</evidence>
<dbReference type="InterPro" id="IPR012768">
    <property type="entry name" value="Trehalose_TreZ"/>
</dbReference>
<dbReference type="AlphaFoldDB" id="A0A8A4TDV6"/>
<keyword evidence="9 14" id="KW-0326">Glycosidase</keyword>
<dbReference type="CDD" id="cd11325">
    <property type="entry name" value="AmyAc_GTHase"/>
    <property type="match status" value="1"/>
</dbReference>
<comment type="subcellular location">
    <subcellularLocation>
        <location evidence="1 15">Cytoplasm</location>
    </subcellularLocation>
</comment>
<dbReference type="InterPro" id="IPR014756">
    <property type="entry name" value="Ig_E-set"/>
</dbReference>
<dbReference type="InterPro" id="IPR013783">
    <property type="entry name" value="Ig-like_fold"/>
</dbReference>
<dbReference type="KEGG" id="scor:J3U87_19335"/>
<dbReference type="EC" id="3.2.1.141" evidence="4 13"/>
<dbReference type="InterPro" id="IPR004193">
    <property type="entry name" value="Glyco_hydro_13_N"/>
</dbReference>
<evidence type="ECO:0000256" key="4">
    <source>
        <dbReference type="ARBA" id="ARBA00012268"/>
    </source>
</evidence>
<evidence type="ECO:0000313" key="19">
    <source>
        <dbReference type="Proteomes" id="UP000663929"/>
    </source>
</evidence>
<dbReference type="SUPFAM" id="SSF51445">
    <property type="entry name" value="(Trans)glycosidases"/>
    <property type="match status" value="1"/>
</dbReference>
<keyword evidence="8" id="KW-0119">Carbohydrate metabolism</keyword>
<evidence type="ECO:0000259" key="17">
    <source>
        <dbReference type="SMART" id="SM00642"/>
    </source>
</evidence>
<name>A0A8A4TDV6_SULCO</name>
<dbReference type="PIRSF" id="PIRSF006337">
    <property type="entry name" value="Trehalose_TreZ"/>
    <property type="match status" value="1"/>
</dbReference>
<feature type="active site" description="Nucleophile" evidence="15">
    <location>
        <position position="263"/>
    </location>
</feature>
<dbReference type="Proteomes" id="UP000663929">
    <property type="component" value="Chromosome"/>
</dbReference>
<evidence type="ECO:0000256" key="3">
    <source>
        <dbReference type="ARBA" id="ARBA00008061"/>
    </source>
</evidence>
<dbReference type="Gene3D" id="1.10.10.760">
    <property type="entry name" value="E-set domains of sugar-utilizing enzymes"/>
    <property type="match status" value="1"/>
</dbReference>
<dbReference type="NCBIfam" id="TIGR02402">
    <property type="entry name" value="trehalose_TreZ"/>
    <property type="match status" value="1"/>
</dbReference>
<evidence type="ECO:0000256" key="7">
    <source>
        <dbReference type="ARBA" id="ARBA00022801"/>
    </source>
</evidence>
<gene>
    <name evidence="18" type="primary">treZ</name>
    <name evidence="18" type="ORF">J3U87_19335</name>
</gene>
<dbReference type="GO" id="GO:0005737">
    <property type="term" value="C:cytoplasm"/>
    <property type="evidence" value="ECO:0007669"/>
    <property type="project" value="UniProtKB-SubCell"/>
</dbReference>
<dbReference type="SMART" id="SM00642">
    <property type="entry name" value="Aamy"/>
    <property type="match status" value="1"/>
</dbReference>
<dbReference type="SUPFAM" id="SSF81296">
    <property type="entry name" value="E set domains"/>
    <property type="match status" value="1"/>
</dbReference>
<evidence type="ECO:0000256" key="10">
    <source>
        <dbReference type="ARBA" id="ARBA00032057"/>
    </source>
</evidence>
<evidence type="ECO:0000256" key="14">
    <source>
        <dbReference type="PIRNR" id="PIRNR006337"/>
    </source>
</evidence>
<dbReference type="Pfam" id="PF02922">
    <property type="entry name" value="CBM_48"/>
    <property type="match status" value="1"/>
</dbReference>
<dbReference type="Pfam" id="PF00128">
    <property type="entry name" value="Alpha-amylase"/>
    <property type="match status" value="1"/>
</dbReference>
<feature type="domain" description="Glycosyl hydrolase family 13 catalytic" evidence="17">
    <location>
        <begin position="117"/>
        <end position="461"/>
    </location>
</feature>
<evidence type="ECO:0000256" key="6">
    <source>
        <dbReference type="ARBA" id="ARBA00022490"/>
    </source>
</evidence>
<feature type="active site" description="Proton donor" evidence="15">
    <location>
        <position position="300"/>
    </location>
</feature>